<comment type="subunit">
    <text evidence="3">Homohexamer; trimer of dimers.</text>
</comment>
<dbReference type="Gene3D" id="3.20.20.80">
    <property type="entry name" value="Glycosidases"/>
    <property type="match status" value="1"/>
</dbReference>
<dbReference type="InterPro" id="IPR055235">
    <property type="entry name" value="ASD1_cat"/>
</dbReference>
<dbReference type="SUPFAM" id="SSF51445">
    <property type="entry name" value="(Trans)glycosidases"/>
    <property type="match status" value="1"/>
</dbReference>
<keyword evidence="11" id="KW-1185">Reference proteome</keyword>
<evidence type="ECO:0000256" key="7">
    <source>
        <dbReference type="ARBA" id="ARBA00023295"/>
    </source>
</evidence>
<evidence type="ECO:0000256" key="3">
    <source>
        <dbReference type="ARBA" id="ARBA00011165"/>
    </source>
</evidence>
<dbReference type="OrthoDB" id="9758333at2"/>
<feature type="chain" id="PRO_5015545139" description="non-reducing end alpha-L-arabinofuranosidase" evidence="8">
    <location>
        <begin position="20"/>
        <end position="665"/>
    </location>
</feature>
<keyword evidence="7" id="KW-0326">Glycosidase</keyword>
<dbReference type="InterPro" id="IPR017853">
    <property type="entry name" value="GH"/>
</dbReference>
<evidence type="ECO:0000259" key="9">
    <source>
        <dbReference type="SMART" id="SM00813"/>
    </source>
</evidence>
<protein>
    <recommendedName>
        <fullName evidence="4">non-reducing end alpha-L-arabinofuranosidase</fullName>
        <ecNumber evidence="4">3.2.1.55</ecNumber>
    </recommendedName>
</protein>
<feature type="domain" description="Alpha-L-arabinofuranosidase C-terminal" evidence="9">
    <location>
        <begin position="309"/>
        <end position="657"/>
    </location>
</feature>
<reference evidence="10 11" key="1">
    <citation type="submission" date="2018-04" db="EMBL/GenBank/DDBJ databases">
        <title>Genomic Encyclopedia of Type Strains, Phase IV (KMG-IV): sequencing the most valuable type-strain genomes for metagenomic binning, comparative biology and taxonomic classification.</title>
        <authorList>
            <person name="Goeker M."/>
        </authorList>
    </citation>
    <scope>NUCLEOTIDE SEQUENCE [LARGE SCALE GENOMIC DNA]</scope>
    <source>
        <strain evidence="10 11">DSM 14823</strain>
    </source>
</reference>
<feature type="signal peptide" evidence="8">
    <location>
        <begin position="1"/>
        <end position="19"/>
    </location>
</feature>
<comment type="caution">
    <text evidence="10">The sequence shown here is derived from an EMBL/GenBank/DDBJ whole genome shotgun (WGS) entry which is preliminary data.</text>
</comment>
<dbReference type="GO" id="GO:0000272">
    <property type="term" value="P:polysaccharide catabolic process"/>
    <property type="evidence" value="ECO:0007669"/>
    <property type="project" value="TreeGrafter"/>
</dbReference>
<dbReference type="PANTHER" id="PTHR43576">
    <property type="entry name" value="ALPHA-L-ARABINOFURANOSIDASE C-RELATED"/>
    <property type="match status" value="1"/>
</dbReference>
<dbReference type="EMBL" id="QEKH01000037">
    <property type="protein sequence ID" value="PVY36041.1"/>
    <property type="molecule type" value="Genomic_DNA"/>
</dbReference>
<keyword evidence="5" id="KW-0378">Hydrolase</keyword>
<evidence type="ECO:0000256" key="2">
    <source>
        <dbReference type="ARBA" id="ARBA00007186"/>
    </source>
</evidence>
<organism evidence="10 11">
    <name type="scientific">Victivallis vadensis</name>
    <dbReference type="NCBI Taxonomy" id="172901"/>
    <lineage>
        <taxon>Bacteria</taxon>
        <taxon>Pseudomonadati</taxon>
        <taxon>Lentisphaerota</taxon>
        <taxon>Lentisphaeria</taxon>
        <taxon>Victivallales</taxon>
        <taxon>Victivallaceae</taxon>
        <taxon>Victivallis</taxon>
    </lineage>
</organism>
<proteinExistence type="inferred from homology"/>
<dbReference type="GeneID" id="78296835"/>
<accession>A0A2U1AI29</accession>
<dbReference type="Pfam" id="PF06964">
    <property type="entry name" value="Alpha-L-AF_C"/>
    <property type="match status" value="1"/>
</dbReference>
<evidence type="ECO:0000256" key="1">
    <source>
        <dbReference type="ARBA" id="ARBA00001462"/>
    </source>
</evidence>
<dbReference type="GO" id="GO:0046556">
    <property type="term" value="F:alpha-L-arabinofuranosidase activity"/>
    <property type="evidence" value="ECO:0007669"/>
    <property type="project" value="UniProtKB-EC"/>
</dbReference>
<dbReference type="GO" id="GO:0046373">
    <property type="term" value="P:L-arabinose metabolic process"/>
    <property type="evidence" value="ECO:0007669"/>
    <property type="project" value="InterPro"/>
</dbReference>
<dbReference type="InterPro" id="IPR013780">
    <property type="entry name" value="Glyco_hydro_b"/>
</dbReference>
<evidence type="ECO:0000256" key="8">
    <source>
        <dbReference type="SAM" id="SignalP"/>
    </source>
</evidence>
<dbReference type="RefSeq" id="WP_116885566.1">
    <property type="nucleotide sequence ID" value="NZ_CABMMC010000111.1"/>
</dbReference>
<evidence type="ECO:0000256" key="5">
    <source>
        <dbReference type="ARBA" id="ARBA00022801"/>
    </source>
</evidence>
<comment type="similarity">
    <text evidence="2">Belongs to the glycosyl hydrolase 51 family.</text>
</comment>
<dbReference type="EC" id="3.2.1.55" evidence="4"/>
<evidence type="ECO:0000256" key="4">
    <source>
        <dbReference type="ARBA" id="ARBA00012670"/>
    </source>
</evidence>
<dbReference type="Pfam" id="PF22848">
    <property type="entry name" value="ASD1_dom"/>
    <property type="match status" value="1"/>
</dbReference>
<dbReference type="SMART" id="SM00813">
    <property type="entry name" value="Alpha-L-AF_C"/>
    <property type="match status" value="1"/>
</dbReference>
<sequence length="665" mass="72613">MKKIGWMAAAGLLALTAGAETGITIGPAPAIPVNRRVFGNNQLAYQNAGNAATGGNHNSYDKGYGVWDPVKDAPVPEMAGFARSAGMTVQRFPGGCGTHFFDWKKAVGTPAERPNQRFALPEFLRFCEATGAEPVITLADYAGTAAEAAELVEYLNAPDDGRHPWAARRAADGRKEPWNVVWFECGNETYHGNHRKGAESRTMPSQEYAVRYREFRRAMRAVDPKVRLGAVWHRGEWNRVLLEQAGAEIDFFIPHIYVGGYSGNDGNPPPETLFRIMFGGVRMVSEMLKEFRQELEAAGMPGGKPLAVTEFNCHFGQEKPAPYRLSLGGALICAEILRQFLYNPDVLMANYWQFANEYWGMIRGCETPYRERPAYRMQKLFHRYLLDELLTPEVAAPLFDAPGGYGVPKAAGKATRAGEGEHSANLLPVQKWRFLDGGLSGKVEQHEHADGTLEVVFRDGSDINYYHAAKLMPAYPLYGYRVTAEVRTEGLENATGAALQIGDGRGFNATRSCAGTEGVKSAEWQTVSAVYTPLVDTDSLIIQARRMAGGSPGRMFIRNVRVMQTLPENLGASPLVEATVSRSKDGKKLAFVLINKSLDAAEPVMLAIPAAAKAKAETLTGPSVAATNEDDPECVAVRPLAVELRKEAVTLQLPPCSLTGVEVEL</sequence>
<dbReference type="Proteomes" id="UP000245959">
    <property type="component" value="Unassembled WGS sequence"/>
</dbReference>
<keyword evidence="6" id="KW-0119">Carbohydrate metabolism</keyword>
<dbReference type="SUPFAM" id="SSF51011">
    <property type="entry name" value="Glycosyl hydrolase domain"/>
    <property type="match status" value="1"/>
</dbReference>
<gene>
    <name evidence="10" type="ORF">C8D82_1373</name>
</gene>
<dbReference type="Gene3D" id="2.60.40.1180">
    <property type="entry name" value="Golgi alpha-mannosidase II"/>
    <property type="match status" value="1"/>
</dbReference>
<comment type="catalytic activity">
    <reaction evidence="1">
        <text>Hydrolysis of terminal non-reducing alpha-L-arabinofuranoside residues in alpha-L-arabinosides.</text>
        <dbReference type="EC" id="3.2.1.55"/>
    </reaction>
</comment>
<evidence type="ECO:0000256" key="6">
    <source>
        <dbReference type="ARBA" id="ARBA00023277"/>
    </source>
</evidence>
<name>A0A2U1AI29_9BACT</name>
<dbReference type="InterPro" id="IPR010720">
    <property type="entry name" value="Alpha-L-AF_C"/>
</dbReference>
<evidence type="ECO:0000313" key="10">
    <source>
        <dbReference type="EMBL" id="PVY36041.1"/>
    </source>
</evidence>
<evidence type="ECO:0000313" key="11">
    <source>
        <dbReference type="Proteomes" id="UP000245959"/>
    </source>
</evidence>
<dbReference type="AlphaFoldDB" id="A0A2U1AI29"/>
<keyword evidence="8" id="KW-0732">Signal</keyword>